<accession>A0A834ZGZ4</accession>
<evidence type="ECO:0000256" key="1">
    <source>
        <dbReference type="ARBA" id="ARBA00004167"/>
    </source>
</evidence>
<proteinExistence type="predicted"/>
<feature type="compositionally biased region" description="Low complexity" evidence="9">
    <location>
        <begin position="122"/>
        <end position="131"/>
    </location>
</feature>
<dbReference type="OMA" id="YWERTID"/>
<evidence type="ECO:0000256" key="4">
    <source>
        <dbReference type="ARBA" id="ARBA00022771"/>
    </source>
</evidence>
<evidence type="ECO:0000256" key="3">
    <source>
        <dbReference type="ARBA" id="ARBA00022723"/>
    </source>
</evidence>
<protein>
    <recommendedName>
        <fullName evidence="10">RING-type domain-containing protein</fullName>
    </recommendedName>
</protein>
<keyword evidence="6" id="KW-1133">Transmembrane helix</keyword>
<evidence type="ECO:0000256" key="8">
    <source>
        <dbReference type="PROSITE-ProRule" id="PRU00175"/>
    </source>
</evidence>
<organism evidence="11 12">
    <name type="scientific">Tetracentron sinense</name>
    <name type="common">Spur-leaf</name>
    <dbReference type="NCBI Taxonomy" id="13715"/>
    <lineage>
        <taxon>Eukaryota</taxon>
        <taxon>Viridiplantae</taxon>
        <taxon>Streptophyta</taxon>
        <taxon>Embryophyta</taxon>
        <taxon>Tracheophyta</taxon>
        <taxon>Spermatophyta</taxon>
        <taxon>Magnoliopsida</taxon>
        <taxon>Trochodendrales</taxon>
        <taxon>Trochodendraceae</taxon>
        <taxon>Tetracentron</taxon>
    </lineage>
</organism>
<dbReference type="InterPro" id="IPR051653">
    <property type="entry name" value="E3_ligase_sorting_rcpt"/>
</dbReference>
<comment type="caution">
    <text evidence="11">The sequence shown here is derived from an EMBL/GenBank/DDBJ whole genome shotgun (WGS) entry which is preliminary data.</text>
</comment>
<dbReference type="GO" id="GO:0016020">
    <property type="term" value="C:membrane"/>
    <property type="evidence" value="ECO:0007669"/>
    <property type="project" value="UniProtKB-SubCell"/>
</dbReference>
<dbReference type="Pfam" id="PF13639">
    <property type="entry name" value="zf-RING_2"/>
    <property type="match status" value="1"/>
</dbReference>
<evidence type="ECO:0000256" key="9">
    <source>
        <dbReference type="SAM" id="MobiDB-lite"/>
    </source>
</evidence>
<evidence type="ECO:0000256" key="5">
    <source>
        <dbReference type="ARBA" id="ARBA00022833"/>
    </source>
</evidence>
<feature type="region of interest" description="Disordered" evidence="9">
    <location>
        <begin position="92"/>
        <end position="131"/>
    </location>
</feature>
<dbReference type="SMART" id="SM00184">
    <property type="entry name" value="RING"/>
    <property type="match status" value="1"/>
</dbReference>
<dbReference type="AlphaFoldDB" id="A0A834ZGZ4"/>
<dbReference type="PROSITE" id="PS50089">
    <property type="entry name" value="ZF_RING_2"/>
    <property type="match status" value="1"/>
</dbReference>
<dbReference type="Gene3D" id="3.30.40.10">
    <property type="entry name" value="Zinc/RING finger domain, C3HC4 (zinc finger)"/>
    <property type="match status" value="1"/>
</dbReference>
<keyword evidence="2" id="KW-0812">Transmembrane</keyword>
<dbReference type="FunFam" id="3.30.40.10:FF:000388">
    <property type="entry name" value="Putative RING zinc finger domain superfamily protein"/>
    <property type="match status" value="1"/>
</dbReference>
<dbReference type="InterPro" id="IPR013083">
    <property type="entry name" value="Znf_RING/FYVE/PHD"/>
</dbReference>
<reference evidence="11 12" key="1">
    <citation type="submission" date="2020-04" db="EMBL/GenBank/DDBJ databases">
        <title>Plant Genome Project.</title>
        <authorList>
            <person name="Zhang R.-G."/>
        </authorList>
    </citation>
    <scope>NUCLEOTIDE SEQUENCE [LARGE SCALE GENOMIC DNA]</scope>
    <source>
        <strain evidence="11">YNK0</strain>
        <tissue evidence="11">Leaf</tissue>
    </source>
</reference>
<gene>
    <name evidence="11" type="ORF">HHK36_006322</name>
</gene>
<evidence type="ECO:0000256" key="2">
    <source>
        <dbReference type="ARBA" id="ARBA00022692"/>
    </source>
</evidence>
<sequence>MILILTNLISDDAAVHVVQEDRGEAHGELEQVQVCGEEALVHAAVLEGVDLRADQVDRHADQVDRRADHVDQREDYPTELLASFAEDCDPVNDQCKSSREESSSIFGSETECSSSITENGASSQSSSNTIENNSIEYGSRSIETSNVGKCLSESKELVPRQLNAIGSYWERTIDTASTSSKEQQPLDSTSVNVGTSMDTVVEVDDSKNEGGSRIYPVGICSSSTPSQELGDSFTSGISSVENHAVEDMRIHNSDSSSVPVVSDSPVTLQSLGDESAQGITPPGLGFLLPNRQGEGGSGSVLHVDVVSIPSNLLSSSTGEISNREVRRNSRRLFWNSFSRRSSRRHIDSPTIVFSTNDTDDLGSHDRWLLDLSGDFFENGVGGDSGYPSSRGQGMYERQSRSEIWERIRGGLDESGRRTTFCAYGLHADGTCSCESVLMAEESGTRASVSPIVMIAEALFEVLDEIHRQPASLSLSMVSRPAPELVVNSFPLKNHKMPNTVESGDDVEQCYICLADYEEGDKIRVLPCRHEYHMSCVDKWLKEIKGVCPLCRGDVCEGVAEGSVSN</sequence>
<dbReference type="GO" id="GO:0008270">
    <property type="term" value="F:zinc ion binding"/>
    <property type="evidence" value="ECO:0007669"/>
    <property type="project" value="UniProtKB-KW"/>
</dbReference>
<keyword evidence="5" id="KW-0862">Zinc</keyword>
<dbReference type="Proteomes" id="UP000655225">
    <property type="component" value="Unassembled WGS sequence"/>
</dbReference>
<evidence type="ECO:0000256" key="6">
    <source>
        <dbReference type="ARBA" id="ARBA00022989"/>
    </source>
</evidence>
<evidence type="ECO:0000259" key="10">
    <source>
        <dbReference type="PROSITE" id="PS50089"/>
    </source>
</evidence>
<dbReference type="EMBL" id="JABCRI010000004">
    <property type="protein sequence ID" value="KAF8407195.1"/>
    <property type="molecule type" value="Genomic_DNA"/>
</dbReference>
<dbReference type="InterPro" id="IPR001841">
    <property type="entry name" value="Znf_RING"/>
</dbReference>
<dbReference type="OrthoDB" id="8062037at2759"/>
<dbReference type="PANTHER" id="PTHR47168:SF1">
    <property type="entry name" value="OS02G0798600 PROTEIN"/>
    <property type="match status" value="1"/>
</dbReference>
<feature type="compositionally biased region" description="Polar residues" evidence="9">
    <location>
        <begin position="110"/>
        <end position="121"/>
    </location>
</feature>
<dbReference type="PANTHER" id="PTHR47168">
    <property type="entry name" value="RING ZINC FINGER DOMAIN SUPERFAMILY PROTEIN-RELATED"/>
    <property type="match status" value="1"/>
</dbReference>
<evidence type="ECO:0000313" key="12">
    <source>
        <dbReference type="Proteomes" id="UP000655225"/>
    </source>
</evidence>
<keyword evidence="7" id="KW-0472">Membrane</keyword>
<keyword evidence="4 8" id="KW-0863">Zinc-finger</keyword>
<name>A0A834ZGZ4_TETSI</name>
<keyword evidence="3" id="KW-0479">Metal-binding</keyword>
<evidence type="ECO:0000256" key="7">
    <source>
        <dbReference type="ARBA" id="ARBA00023136"/>
    </source>
</evidence>
<feature type="domain" description="RING-type" evidence="10">
    <location>
        <begin position="509"/>
        <end position="551"/>
    </location>
</feature>
<dbReference type="SUPFAM" id="SSF57850">
    <property type="entry name" value="RING/U-box"/>
    <property type="match status" value="1"/>
</dbReference>
<keyword evidence="12" id="KW-1185">Reference proteome</keyword>
<comment type="subcellular location">
    <subcellularLocation>
        <location evidence="1">Membrane</location>
        <topology evidence="1">Single-pass membrane protein</topology>
    </subcellularLocation>
</comment>
<evidence type="ECO:0000313" key="11">
    <source>
        <dbReference type="EMBL" id="KAF8407195.1"/>
    </source>
</evidence>